<comment type="catalytic activity">
    <reaction evidence="21">
        <text>decanoyl-CoA + H2O = decanoate + CoA + H(+)</text>
        <dbReference type="Rhea" id="RHEA:40059"/>
        <dbReference type="ChEBI" id="CHEBI:15377"/>
        <dbReference type="ChEBI" id="CHEBI:15378"/>
        <dbReference type="ChEBI" id="CHEBI:27689"/>
        <dbReference type="ChEBI" id="CHEBI:57287"/>
        <dbReference type="ChEBI" id="CHEBI:61430"/>
    </reaction>
    <physiologicalReaction direction="left-to-right" evidence="21">
        <dbReference type="Rhea" id="RHEA:40060"/>
    </physiologicalReaction>
</comment>
<comment type="catalytic activity">
    <reaction evidence="14">
        <text>(9Z)-octadecenoyl-CoA + H2O = (9Z)-octadecenoate + CoA + H(+)</text>
        <dbReference type="Rhea" id="RHEA:40139"/>
        <dbReference type="ChEBI" id="CHEBI:15377"/>
        <dbReference type="ChEBI" id="CHEBI:15378"/>
        <dbReference type="ChEBI" id="CHEBI:30823"/>
        <dbReference type="ChEBI" id="CHEBI:57287"/>
        <dbReference type="ChEBI" id="CHEBI:57387"/>
    </reaction>
    <physiologicalReaction direction="left-to-right" evidence="14">
        <dbReference type="Rhea" id="RHEA:40140"/>
    </physiologicalReaction>
</comment>
<comment type="catalytic activity">
    <reaction evidence="22">
        <text>dodecanoyl-CoA + H2O = dodecanoate + CoA + H(+)</text>
        <dbReference type="Rhea" id="RHEA:30135"/>
        <dbReference type="ChEBI" id="CHEBI:15377"/>
        <dbReference type="ChEBI" id="CHEBI:15378"/>
        <dbReference type="ChEBI" id="CHEBI:18262"/>
        <dbReference type="ChEBI" id="CHEBI:57287"/>
        <dbReference type="ChEBI" id="CHEBI:57375"/>
    </reaction>
    <physiologicalReaction direction="left-to-right" evidence="22">
        <dbReference type="Rhea" id="RHEA:30136"/>
    </physiologicalReaction>
</comment>
<evidence type="ECO:0000256" key="10">
    <source>
        <dbReference type="ARBA" id="ARBA00023098"/>
    </source>
</evidence>
<dbReference type="InterPro" id="IPR052365">
    <property type="entry name" value="THEM4/THEM5_acyl-CoA_thioest"/>
</dbReference>
<evidence type="ECO:0000256" key="21">
    <source>
        <dbReference type="ARBA" id="ARBA00047969"/>
    </source>
</evidence>
<evidence type="ECO:0000256" key="8">
    <source>
        <dbReference type="ARBA" id="ARBA00022832"/>
    </source>
</evidence>
<evidence type="ECO:0000256" key="7">
    <source>
        <dbReference type="ARBA" id="ARBA00022801"/>
    </source>
</evidence>
<reference evidence="25" key="1">
    <citation type="submission" date="2018-06" db="EMBL/GenBank/DDBJ databases">
        <authorList>
            <consortium name="Pathogen Informatics"/>
            <person name="Doyle S."/>
        </authorList>
    </citation>
    <scope>NUCLEOTIDE SEQUENCE</scope>
    <source>
        <strain evidence="25">NCTC13307</strain>
    </source>
</reference>
<evidence type="ECO:0000256" key="15">
    <source>
        <dbReference type="ARBA" id="ARBA00038456"/>
    </source>
</evidence>
<evidence type="ECO:0000256" key="13">
    <source>
        <dbReference type="ARBA" id="ARBA00035852"/>
    </source>
</evidence>
<evidence type="ECO:0000256" key="11">
    <source>
        <dbReference type="ARBA" id="ARBA00023136"/>
    </source>
</evidence>
<evidence type="ECO:0000256" key="4">
    <source>
        <dbReference type="ARBA" id="ARBA00022475"/>
    </source>
</evidence>
<dbReference type="PANTHER" id="PTHR12418:SF19">
    <property type="entry name" value="ACYL-COENZYME A THIOESTERASE THEM4"/>
    <property type="match status" value="1"/>
</dbReference>
<evidence type="ECO:0000259" key="24">
    <source>
        <dbReference type="Pfam" id="PF03061"/>
    </source>
</evidence>
<comment type="catalytic activity">
    <reaction evidence="20">
        <text>hexadecanoyl-CoA + H2O = hexadecanoate + CoA + H(+)</text>
        <dbReference type="Rhea" id="RHEA:16645"/>
        <dbReference type="ChEBI" id="CHEBI:7896"/>
        <dbReference type="ChEBI" id="CHEBI:15377"/>
        <dbReference type="ChEBI" id="CHEBI:15378"/>
        <dbReference type="ChEBI" id="CHEBI:57287"/>
        <dbReference type="ChEBI" id="CHEBI:57379"/>
        <dbReference type="EC" id="3.1.2.2"/>
    </reaction>
    <physiologicalReaction direction="left-to-right" evidence="20">
        <dbReference type="Rhea" id="RHEA:16646"/>
    </physiologicalReaction>
</comment>
<protein>
    <recommendedName>
        <fullName evidence="17">Acyl-coenzyme A thioesterase THEM4</fullName>
        <ecNumber evidence="16">3.1.2.2</ecNumber>
    </recommendedName>
    <alternativeName>
        <fullName evidence="18">Thioesterase superfamily member 4</fullName>
    </alternativeName>
</protein>
<dbReference type="GO" id="GO:0016020">
    <property type="term" value="C:membrane"/>
    <property type="evidence" value="ECO:0007669"/>
    <property type="project" value="UniProtKB-SubCell"/>
</dbReference>
<evidence type="ECO:0000256" key="20">
    <source>
        <dbReference type="ARBA" id="ARBA00047734"/>
    </source>
</evidence>
<evidence type="ECO:0000256" key="18">
    <source>
        <dbReference type="ARBA" id="ARBA00043210"/>
    </source>
</evidence>
<dbReference type="AlphaFoldDB" id="A0A381I8W2"/>
<evidence type="ECO:0000256" key="6">
    <source>
        <dbReference type="ARBA" id="ARBA00022703"/>
    </source>
</evidence>
<evidence type="ECO:0000256" key="5">
    <source>
        <dbReference type="ARBA" id="ARBA00022490"/>
    </source>
</evidence>
<keyword evidence="11" id="KW-0472">Membrane</keyword>
<comment type="catalytic activity">
    <reaction evidence="23">
        <text>tetradecanoyl-CoA + H2O = tetradecanoate + CoA + H(+)</text>
        <dbReference type="Rhea" id="RHEA:40119"/>
        <dbReference type="ChEBI" id="CHEBI:15377"/>
        <dbReference type="ChEBI" id="CHEBI:15378"/>
        <dbReference type="ChEBI" id="CHEBI:30807"/>
        <dbReference type="ChEBI" id="CHEBI:57287"/>
        <dbReference type="ChEBI" id="CHEBI:57385"/>
    </reaction>
    <physiologicalReaction direction="left-to-right" evidence="23">
        <dbReference type="Rhea" id="RHEA:40120"/>
    </physiologicalReaction>
</comment>
<evidence type="ECO:0000256" key="19">
    <source>
        <dbReference type="ARBA" id="ARBA00047588"/>
    </source>
</evidence>
<gene>
    <name evidence="25" type="ORF">NCTC13307_01196</name>
</gene>
<dbReference type="GO" id="GO:0016787">
    <property type="term" value="F:hydrolase activity"/>
    <property type="evidence" value="ECO:0007669"/>
    <property type="project" value="UniProtKB-KW"/>
</dbReference>
<dbReference type="SUPFAM" id="SSF54637">
    <property type="entry name" value="Thioesterase/thiol ester dehydrase-isomerase"/>
    <property type="match status" value="1"/>
</dbReference>
<dbReference type="InterPro" id="IPR029069">
    <property type="entry name" value="HotDog_dom_sf"/>
</dbReference>
<dbReference type="InterPro" id="IPR006683">
    <property type="entry name" value="Thioestr_dom"/>
</dbReference>
<keyword evidence="6" id="KW-0053">Apoptosis</keyword>
<keyword evidence="9" id="KW-0809">Transit peptide</keyword>
<keyword evidence="7" id="KW-0378">Hydrolase</keyword>
<keyword evidence="10" id="KW-0443">Lipid metabolism</keyword>
<dbReference type="Pfam" id="PF03061">
    <property type="entry name" value="4HBT"/>
    <property type="match status" value="1"/>
</dbReference>
<evidence type="ECO:0000256" key="2">
    <source>
        <dbReference type="ARBA" id="ARBA00004496"/>
    </source>
</evidence>
<evidence type="ECO:0000256" key="22">
    <source>
        <dbReference type="ARBA" id="ARBA00048074"/>
    </source>
</evidence>
<accession>A0A381I8W2</accession>
<comment type="similarity">
    <text evidence="15">Belongs to the THEM4/THEM5 thioesterase family.</text>
</comment>
<dbReference type="CDD" id="cd03443">
    <property type="entry name" value="PaaI_thioesterase"/>
    <property type="match status" value="1"/>
</dbReference>
<evidence type="ECO:0000256" key="16">
    <source>
        <dbReference type="ARBA" id="ARBA00038848"/>
    </source>
</evidence>
<evidence type="ECO:0000256" key="3">
    <source>
        <dbReference type="ARBA" id="ARBA00004632"/>
    </source>
</evidence>
<evidence type="ECO:0000256" key="12">
    <source>
        <dbReference type="ARBA" id="ARBA00023273"/>
    </source>
</evidence>
<feature type="domain" description="Thioesterase" evidence="24">
    <location>
        <begin position="62"/>
        <end position="132"/>
    </location>
</feature>
<proteinExistence type="inferred from homology"/>
<evidence type="ECO:0000256" key="23">
    <source>
        <dbReference type="ARBA" id="ARBA00048180"/>
    </source>
</evidence>
<comment type="catalytic activity">
    <reaction evidence="13">
        <text>(5Z,8Z,11Z,14Z)-eicosatetraenoyl-CoA + H2O = (5Z,8Z,11Z,14Z)-eicosatetraenoate + CoA + H(+)</text>
        <dbReference type="Rhea" id="RHEA:40151"/>
        <dbReference type="ChEBI" id="CHEBI:15377"/>
        <dbReference type="ChEBI" id="CHEBI:15378"/>
        <dbReference type="ChEBI" id="CHEBI:32395"/>
        <dbReference type="ChEBI" id="CHEBI:57287"/>
        <dbReference type="ChEBI" id="CHEBI:57368"/>
    </reaction>
    <physiologicalReaction direction="left-to-right" evidence="13">
        <dbReference type="Rhea" id="RHEA:40152"/>
    </physiologicalReaction>
</comment>
<keyword evidence="4" id="KW-1003">Cell membrane</keyword>
<evidence type="ECO:0000256" key="9">
    <source>
        <dbReference type="ARBA" id="ARBA00022946"/>
    </source>
</evidence>
<comment type="subcellular location">
    <subcellularLocation>
        <location evidence="3">Cell projection</location>
        <location evidence="3">Ruffle membrane</location>
    </subcellularLocation>
    <subcellularLocation>
        <location evidence="2">Cytoplasm</location>
    </subcellularLocation>
    <subcellularLocation>
        <location evidence="1">Membrane</location>
        <topology evidence="1">Peripheral membrane protein</topology>
    </subcellularLocation>
</comment>
<keyword evidence="12" id="KW-0966">Cell projection</keyword>
<name>A0A381I8W2_CLODI</name>
<keyword evidence="5" id="KW-0963">Cytoplasm</keyword>
<dbReference type="GO" id="GO:0006631">
    <property type="term" value="P:fatty acid metabolic process"/>
    <property type="evidence" value="ECO:0007669"/>
    <property type="project" value="UniProtKB-KW"/>
</dbReference>
<evidence type="ECO:0000256" key="14">
    <source>
        <dbReference type="ARBA" id="ARBA00037002"/>
    </source>
</evidence>
<evidence type="ECO:0000313" key="25">
    <source>
        <dbReference type="EMBL" id="SUY22433.1"/>
    </source>
</evidence>
<evidence type="ECO:0000256" key="1">
    <source>
        <dbReference type="ARBA" id="ARBA00004170"/>
    </source>
</evidence>
<dbReference type="PANTHER" id="PTHR12418">
    <property type="entry name" value="ACYL-COENZYME A THIOESTERASE THEM4"/>
    <property type="match status" value="1"/>
</dbReference>
<keyword evidence="8" id="KW-0276">Fatty acid metabolism</keyword>
<dbReference type="EMBL" id="UFWD01000001">
    <property type="protein sequence ID" value="SUY22433.1"/>
    <property type="molecule type" value="Genomic_DNA"/>
</dbReference>
<comment type="catalytic activity">
    <reaction evidence="19">
        <text>octanoyl-CoA + H2O = octanoate + CoA + H(+)</text>
        <dbReference type="Rhea" id="RHEA:30143"/>
        <dbReference type="ChEBI" id="CHEBI:15377"/>
        <dbReference type="ChEBI" id="CHEBI:15378"/>
        <dbReference type="ChEBI" id="CHEBI:25646"/>
        <dbReference type="ChEBI" id="CHEBI:57287"/>
        <dbReference type="ChEBI" id="CHEBI:57386"/>
    </reaction>
    <physiologicalReaction direction="left-to-right" evidence="19">
        <dbReference type="Rhea" id="RHEA:30144"/>
    </physiologicalReaction>
</comment>
<organism evidence="25">
    <name type="scientific">Clostridioides difficile</name>
    <name type="common">Peptoclostridium difficile</name>
    <dbReference type="NCBI Taxonomy" id="1496"/>
    <lineage>
        <taxon>Bacteria</taxon>
        <taxon>Bacillati</taxon>
        <taxon>Bacillota</taxon>
        <taxon>Clostridia</taxon>
        <taxon>Peptostreptococcales</taxon>
        <taxon>Peptostreptococcaceae</taxon>
        <taxon>Clostridioides</taxon>
    </lineage>
</organism>
<dbReference type="GO" id="GO:0005737">
    <property type="term" value="C:cytoplasm"/>
    <property type="evidence" value="ECO:0007669"/>
    <property type="project" value="UniProtKB-SubCell"/>
</dbReference>
<dbReference type="Gene3D" id="3.10.129.10">
    <property type="entry name" value="Hotdog Thioesterase"/>
    <property type="match status" value="1"/>
</dbReference>
<evidence type="ECO:0000256" key="17">
    <source>
        <dbReference type="ARBA" id="ARBA00040123"/>
    </source>
</evidence>
<dbReference type="EC" id="3.1.2.2" evidence="16"/>
<sequence>MSVRRWIFWQKYKVLKKQNSSKSCLVCGTQNELGLKADFYELENGELVSICNTKDWHQSYPGRVHGGMSAAILDETIGRAVSINDDQIWGVTVSLELKYKKPVPTDATIKVVGRITKENRKLFEGTGEIILPNGDIAVTATGKYMKMPIGQIAEGDFSNEEWFFEESKEKVEYIEL</sequence>